<proteinExistence type="predicted"/>
<name>A0A7S4FRS4_9EUGL</name>
<organism evidence="1">
    <name type="scientific">Eutreptiella gymnastica</name>
    <dbReference type="NCBI Taxonomy" id="73025"/>
    <lineage>
        <taxon>Eukaryota</taxon>
        <taxon>Discoba</taxon>
        <taxon>Euglenozoa</taxon>
        <taxon>Euglenida</taxon>
        <taxon>Spirocuta</taxon>
        <taxon>Euglenophyceae</taxon>
        <taxon>Eutreptiales</taxon>
        <taxon>Eutreptiaceae</taxon>
        <taxon>Eutreptiella</taxon>
    </lineage>
</organism>
<evidence type="ECO:0000313" key="1">
    <source>
        <dbReference type="EMBL" id="CAE0808913.1"/>
    </source>
</evidence>
<dbReference type="AlphaFoldDB" id="A0A7S4FRS4"/>
<accession>A0A7S4FRS4</accession>
<dbReference type="EMBL" id="HBJA01056710">
    <property type="protein sequence ID" value="CAE0808913.1"/>
    <property type="molecule type" value="Transcribed_RNA"/>
</dbReference>
<reference evidence="1" key="1">
    <citation type="submission" date="2021-01" db="EMBL/GenBank/DDBJ databases">
        <authorList>
            <person name="Corre E."/>
            <person name="Pelletier E."/>
            <person name="Niang G."/>
            <person name="Scheremetjew M."/>
            <person name="Finn R."/>
            <person name="Kale V."/>
            <person name="Holt S."/>
            <person name="Cochrane G."/>
            <person name="Meng A."/>
            <person name="Brown T."/>
            <person name="Cohen L."/>
        </authorList>
    </citation>
    <scope>NUCLEOTIDE SEQUENCE</scope>
    <source>
        <strain evidence="1">CCMP1594</strain>
    </source>
</reference>
<sequence length="120" mass="13033">MRGNHIPVRTPQTIPTLPKAPAKHAAKLRNSGARQARRHAIPKHVFARTQGHDTHNAVPASEWATHRLRGLGPCQGCLCLGEPPPPCHEGQGSLVPRARVGVRMTRNAARVLCRHPPNVA</sequence>
<protein>
    <submittedName>
        <fullName evidence="1">Uncharacterized protein</fullName>
    </submittedName>
</protein>
<gene>
    <name evidence="1" type="ORF">EGYM00163_LOCUS20044</name>
</gene>